<dbReference type="AlphaFoldDB" id="A0A1I7S031"/>
<sequence>MVWLLSFSFYSLLRICVDGQEAVTVKHTDYFLNQPVDGDFSIIDEYHKQVAHLPPNQFADQSLLTFPSQNLLDLQSPTQGLLNVPMHNLLNMQAPLHTYAYFSEPGAPSLNSYPGLAYYLGQYGQEKEPAPSPHLEAKLRSYQLMKPLPVADDEDVKPSIPPVKHPRRRIYQTQEKVNTITLPQSSYQVRTPTNMKLEGSYGEPIRPIVSVGGRPTIHDPNDSIQIQTGMARVMIGRKPTTTPPSIDRMSPKTDGKDPFGMTDEEYQEFIPTIAVEPASEENEEPENLAEDEGTTKLPSLLESLSTASVFTESPIGNTGKERQAELTAKTSRSSSVSAVSSTSATVSSSLVSSTTISTTSHPTSTRSPGLEKIENIREILTVTDEYEVIDKKQSEVNNRRTTVTERAKPTAPVIEITSQSTAVISTVTSATATAASKKPTQKKIRKAPTLLPSTLAASSTSSSTTFSAKNTTPKTTSKTIVATAPAGKTNKGPATTTTTPSNKRFSTESNESSFAPSNEIPEEETDNVEVNMQVRTTVTETRGTTTPATTTAGIKTTPGSNAETAKKSKTDVSRRETPEVVTAPTKTVNGSELMMDITVTASRLSTPTTITTKIIESTTVPPETSSSKPKIATTTAKTDTSPTYKSYKMERLSIWEILEHKKNDQTELSQDDTDEEVLQRLDDLNSTDETTAIDHKLKRFQTMAPNVLFGL</sequence>
<evidence type="ECO:0000256" key="1">
    <source>
        <dbReference type="SAM" id="MobiDB-lite"/>
    </source>
</evidence>
<reference evidence="3" key="2">
    <citation type="submission" date="2020-09" db="EMBL/GenBank/DDBJ databases">
        <authorList>
            <person name="Kikuchi T."/>
        </authorList>
    </citation>
    <scope>NUCLEOTIDE SEQUENCE</scope>
    <source>
        <strain evidence="3">Ka4C1</strain>
    </source>
</reference>
<feature type="signal peptide" evidence="2">
    <location>
        <begin position="1"/>
        <end position="19"/>
    </location>
</feature>
<feature type="region of interest" description="Disordered" evidence="1">
    <location>
        <begin position="239"/>
        <end position="258"/>
    </location>
</feature>
<dbReference type="EMBL" id="CAJFCV020000003">
    <property type="protein sequence ID" value="CAG9109054.1"/>
    <property type="molecule type" value="Genomic_DNA"/>
</dbReference>
<evidence type="ECO:0000313" key="4">
    <source>
        <dbReference type="Proteomes" id="UP000095284"/>
    </source>
</evidence>
<keyword evidence="2" id="KW-0732">Signal</keyword>
<evidence type="ECO:0000313" key="3">
    <source>
        <dbReference type="EMBL" id="CAD5222060.1"/>
    </source>
</evidence>
<feature type="compositionally biased region" description="Low complexity" evidence="1">
    <location>
        <begin position="330"/>
        <end position="367"/>
    </location>
</feature>
<accession>A0A1I7S031</accession>
<feature type="compositionally biased region" description="Low complexity" evidence="1">
    <location>
        <begin position="540"/>
        <end position="558"/>
    </location>
</feature>
<evidence type="ECO:0000313" key="6">
    <source>
        <dbReference type="WBParaSite" id="BXY_0635400.1"/>
    </source>
</evidence>
<proteinExistence type="predicted"/>
<protein>
    <submittedName>
        <fullName evidence="3">(pine wood nematode) hypothetical protein</fullName>
    </submittedName>
</protein>
<reference evidence="6" key="1">
    <citation type="submission" date="2016-11" db="UniProtKB">
        <authorList>
            <consortium name="WormBaseParasite"/>
        </authorList>
    </citation>
    <scope>IDENTIFICATION</scope>
</reference>
<dbReference type="Proteomes" id="UP000582659">
    <property type="component" value="Unassembled WGS sequence"/>
</dbReference>
<feature type="compositionally biased region" description="Polar residues" evidence="1">
    <location>
        <begin position="503"/>
        <end position="516"/>
    </location>
</feature>
<dbReference type="OrthoDB" id="10614794at2759"/>
<feature type="chain" id="PRO_5036022020" evidence="2">
    <location>
        <begin position="20"/>
        <end position="711"/>
    </location>
</feature>
<feature type="compositionally biased region" description="Basic and acidic residues" evidence="1">
    <location>
        <begin position="564"/>
        <end position="577"/>
    </location>
</feature>
<feature type="region of interest" description="Disordered" evidence="1">
    <location>
        <begin position="619"/>
        <end position="641"/>
    </location>
</feature>
<gene>
    <name evidence="3" type="ORF">BXYJ_LOCUS7028</name>
</gene>
<feature type="region of interest" description="Disordered" evidence="1">
    <location>
        <begin position="453"/>
        <end position="525"/>
    </location>
</feature>
<evidence type="ECO:0000313" key="5">
    <source>
        <dbReference type="Proteomes" id="UP000659654"/>
    </source>
</evidence>
<feature type="compositionally biased region" description="Low complexity" evidence="1">
    <location>
        <begin position="486"/>
        <end position="502"/>
    </location>
</feature>
<evidence type="ECO:0000256" key="2">
    <source>
        <dbReference type="SAM" id="SignalP"/>
    </source>
</evidence>
<dbReference type="WBParaSite" id="BXY_0635400.1">
    <property type="protein sequence ID" value="BXY_0635400.1"/>
    <property type="gene ID" value="BXY_0635400"/>
</dbReference>
<dbReference type="Proteomes" id="UP000659654">
    <property type="component" value="Unassembled WGS sequence"/>
</dbReference>
<dbReference type="EMBL" id="CAJFDI010000003">
    <property type="protein sequence ID" value="CAD5222060.1"/>
    <property type="molecule type" value="Genomic_DNA"/>
</dbReference>
<feature type="compositionally biased region" description="Low complexity" evidence="1">
    <location>
        <begin position="453"/>
        <end position="472"/>
    </location>
</feature>
<organism evidence="4 6">
    <name type="scientific">Bursaphelenchus xylophilus</name>
    <name type="common">Pinewood nematode worm</name>
    <name type="synonym">Aphelenchoides xylophilus</name>
    <dbReference type="NCBI Taxonomy" id="6326"/>
    <lineage>
        <taxon>Eukaryota</taxon>
        <taxon>Metazoa</taxon>
        <taxon>Ecdysozoa</taxon>
        <taxon>Nematoda</taxon>
        <taxon>Chromadorea</taxon>
        <taxon>Rhabditida</taxon>
        <taxon>Tylenchina</taxon>
        <taxon>Tylenchomorpha</taxon>
        <taxon>Aphelenchoidea</taxon>
        <taxon>Aphelenchoididae</taxon>
        <taxon>Bursaphelenchus</taxon>
    </lineage>
</organism>
<feature type="region of interest" description="Disordered" evidence="1">
    <location>
        <begin position="311"/>
        <end position="368"/>
    </location>
</feature>
<keyword evidence="5" id="KW-1185">Reference proteome</keyword>
<dbReference type="Proteomes" id="UP000095284">
    <property type="component" value="Unplaced"/>
</dbReference>
<feature type="region of interest" description="Disordered" evidence="1">
    <location>
        <begin position="540"/>
        <end position="577"/>
    </location>
</feature>
<name>A0A1I7S031_BURXY</name>